<feature type="compositionally biased region" description="Low complexity" evidence="1">
    <location>
        <begin position="157"/>
        <end position="169"/>
    </location>
</feature>
<feature type="compositionally biased region" description="Polar residues" evidence="1">
    <location>
        <begin position="76"/>
        <end position="89"/>
    </location>
</feature>
<feature type="compositionally biased region" description="Basic and acidic residues" evidence="1">
    <location>
        <begin position="34"/>
        <end position="46"/>
    </location>
</feature>
<dbReference type="Proteomes" id="UP000070700">
    <property type="component" value="Unassembled WGS sequence"/>
</dbReference>
<feature type="compositionally biased region" description="Basic and acidic residues" evidence="1">
    <location>
        <begin position="248"/>
        <end position="261"/>
    </location>
</feature>
<feature type="compositionally biased region" description="Polar residues" evidence="1">
    <location>
        <begin position="204"/>
        <end position="225"/>
    </location>
</feature>
<dbReference type="OrthoDB" id="10632330at2759"/>
<name>A0A194XX81_MOLSC</name>
<keyword evidence="3" id="KW-1185">Reference proteome</keyword>
<dbReference type="EMBL" id="KQ947404">
    <property type="protein sequence ID" value="KUJ24402.1"/>
    <property type="molecule type" value="Genomic_DNA"/>
</dbReference>
<gene>
    <name evidence="2" type="ORF">LY89DRAFT_22031</name>
</gene>
<dbReference type="KEGG" id="psco:LY89DRAFT_22031"/>
<accession>A0A194XX81</accession>
<proteinExistence type="predicted"/>
<evidence type="ECO:0000256" key="1">
    <source>
        <dbReference type="SAM" id="MobiDB-lite"/>
    </source>
</evidence>
<protein>
    <submittedName>
        <fullName evidence="2">Uncharacterized protein</fullName>
    </submittedName>
</protein>
<organism evidence="2 3">
    <name type="scientific">Mollisia scopiformis</name>
    <name type="common">Conifer needle endophyte fungus</name>
    <name type="synonym">Phialocephala scopiformis</name>
    <dbReference type="NCBI Taxonomy" id="149040"/>
    <lineage>
        <taxon>Eukaryota</taxon>
        <taxon>Fungi</taxon>
        <taxon>Dikarya</taxon>
        <taxon>Ascomycota</taxon>
        <taxon>Pezizomycotina</taxon>
        <taxon>Leotiomycetes</taxon>
        <taxon>Helotiales</taxon>
        <taxon>Mollisiaceae</taxon>
        <taxon>Mollisia</taxon>
    </lineage>
</organism>
<feature type="compositionally biased region" description="Polar residues" evidence="1">
    <location>
        <begin position="130"/>
        <end position="145"/>
    </location>
</feature>
<feature type="region of interest" description="Disordered" evidence="1">
    <location>
        <begin position="1"/>
        <end position="298"/>
    </location>
</feature>
<feature type="compositionally biased region" description="Pro residues" evidence="1">
    <location>
        <begin position="284"/>
        <end position="294"/>
    </location>
</feature>
<dbReference type="AlphaFoldDB" id="A0A194XX81"/>
<evidence type="ECO:0000313" key="2">
    <source>
        <dbReference type="EMBL" id="KUJ24402.1"/>
    </source>
</evidence>
<reference evidence="2 3" key="1">
    <citation type="submission" date="2015-10" db="EMBL/GenBank/DDBJ databases">
        <title>Full genome of DAOMC 229536 Phialocephala scopiformis, a fungal endophyte of spruce producing the potent anti-insectan compound rugulosin.</title>
        <authorList>
            <consortium name="DOE Joint Genome Institute"/>
            <person name="Walker A.K."/>
            <person name="Frasz S.L."/>
            <person name="Seifert K.A."/>
            <person name="Miller J.D."/>
            <person name="Mondo S.J."/>
            <person name="Labutti K."/>
            <person name="Lipzen A."/>
            <person name="Dockter R."/>
            <person name="Kennedy M."/>
            <person name="Grigoriev I.V."/>
            <person name="Spatafora J.W."/>
        </authorList>
    </citation>
    <scope>NUCLEOTIDE SEQUENCE [LARGE SCALE GENOMIC DNA]</scope>
    <source>
        <strain evidence="2 3">CBS 120377</strain>
    </source>
</reference>
<feature type="compositionally biased region" description="Polar residues" evidence="1">
    <location>
        <begin position="177"/>
        <end position="194"/>
    </location>
</feature>
<dbReference type="RefSeq" id="XP_018078757.1">
    <property type="nucleotide sequence ID" value="XM_018205936.1"/>
</dbReference>
<dbReference type="GeneID" id="28815662"/>
<evidence type="ECO:0000313" key="3">
    <source>
        <dbReference type="Proteomes" id="UP000070700"/>
    </source>
</evidence>
<dbReference type="InParanoid" id="A0A194XX81"/>
<feature type="compositionally biased region" description="Polar residues" evidence="1">
    <location>
        <begin position="96"/>
        <end position="111"/>
    </location>
</feature>
<sequence length="363" mass="39783">MPEPVSTSRKKTTTMSFKSALLNPKSRRQKKRVHWDASAKDNEYKMQPRTPALAPNKKTATAEKVMAAQRAKLQNGGKSLTSQGSSYRSPSPHPFSKTSWSALDSQSQSVNRLADRNPPPPPKAAGSSGHAHSNHGQSNPITTRTSTHHQGKVYAPTTSQSSKIQSQQTHAPKKAGESSTHSQRHPTSANTATKMATHRPQPSVPSQGKAAQSTRHQSQSSVTTDQSHKAVHHREKPAVATAPANTGARRDPKHSGQESSKKRSMAFARVPPAVPDPPERRWVQPPPTPRPARLPTPDLQEIGGRYFCHCDVGHRNQDCMSHRPDATRNANLDMNQMDINLQAAMAQIQADRLAYLEMHGYLN</sequence>